<dbReference type="Gene3D" id="3.50.50.60">
    <property type="entry name" value="FAD/NAD(P)-binding domain"/>
    <property type="match status" value="1"/>
</dbReference>
<keyword evidence="4 8" id="KW-0732">Signal</keyword>
<keyword evidence="11" id="KW-1185">Reference proteome</keyword>
<reference evidence="10" key="1">
    <citation type="journal article" date="2023" name="Mol. Phylogenet. Evol.">
        <title>Genome-scale phylogeny and comparative genomics of the fungal order Sordariales.</title>
        <authorList>
            <person name="Hensen N."/>
            <person name="Bonometti L."/>
            <person name="Westerberg I."/>
            <person name="Brannstrom I.O."/>
            <person name="Guillou S."/>
            <person name="Cros-Aarteil S."/>
            <person name="Calhoun S."/>
            <person name="Haridas S."/>
            <person name="Kuo A."/>
            <person name="Mondo S."/>
            <person name="Pangilinan J."/>
            <person name="Riley R."/>
            <person name="LaButti K."/>
            <person name="Andreopoulos B."/>
            <person name="Lipzen A."/>
            <person name="Chen C."/>
            <person name="Yan M."/>
            <person name="Daum C."/>
            <person name="Ng V."/>
            <person name="Clum A."/>
            <person name="Steindorff A."/>
            <person name="Ohm R.A."/>
            <person name="Martin F."/>
            <person name="Silar P."/>
            <person name="Natvig D.O."/>
            <person name="Lalanne C."/>
            <person name="Gautier V."/>
            <person name="Ament-Velasquez S.L."/>
            <person name="Kruys A."/>
            <person name="Hutchinson M.I."/>
            <person name="Powell A.J."/>
            <person name="Barry K."/>
            <person name="Miller A.N."/>
            <person name="Grigoriev I.V."/>
            <person name="Debuchy R."/>
            <person name="Gladieux P."/>
            <person name="Hiltunen Thoren M."/>
            <person name="Johannesson H."/>
        </authorList>
    </citation>
    <scope>NUCLEOTIDE SEQUENCE</scope>
    <source>
        <strain evidence="10">CBS 359.72</strain>
    </source>
</reference>
<evidence type="ECO:0000256" key="6">
    <source>
        <dbReference type="ARBA" id="ARBA00023002"/>
    </source>
</evidence>
<dbReference type="SUPFAM" id="SSF51905">
    <property type="entry name" value="FAD/NAD(P)-binding domain"/>
    <property type="match status" value="1"/>
</dbReference>
<evidence type="ECO:0000256" key="7">
    <source>
        <dbReference type="ARBA" id="ARBA00023180"/>
    </source>
</evidence>
<dbReference type="InterPro" id="IPR017046">
    <property type="entry name" value="Prenylcysteine_Oxase1"/>
</dbReference>
<evidence type="ECO:0000256" key="1">
    <source>
        <dbReference type="ARBA" id="ARBA00001974"/>
    </source>
</evidence>
<keyword evidence="6" id="KW-0560">Oxidoreductase</keyword>
<comment type="caution">
    <text evidence="10">The sequence shown here is derived from an EMBL/GenBank/DDBJ whole genome shotgun (WGS) entry which is preliminary data.</text>
</comment>
<organism evidence="10 11">
    <name type="scientific">Corynascus novoguineensis</name>
    <dbReference type="NCBI Taxonomy" id="1126955"/>
    <lineage>
        <taxon>Eukaryota</taxon>
        <taxon>Fungi</taxon>
        <taxon>Dikarya</taxon>
        <taxon>Ascomycota</taxon>
        <taxon>Pezizomycotina</taxon>
        <taxon>Sordariomycetes</taxon>
        <taxon>Sordariomycetidae</taxon>
        <taxon>Sordariales</taxon>
        <taxon>Chaetomiaceae</taxon>
        <taxon>Corynascus</taxon>
    </lineage>
</organism>
<dbReference type="PIRSF" id="PIRSF036292">
    <property type="entry name" value="Prenylcysteine_oxidase"/>
    <property type="match status" value="1"/>
</dbReference>
<proteinExistence type="inferred from homology"/>
<evidence type="ECO:0000313" key="11">
    <source>
        <dbReference type="Proteomes" id="UP001303647"/>
    </source>
</evidence>
<feature type="chain" id="PRO_5042929848" description="Prenylcysteine lyase domain-containing protein" evidence="8">
    <location>
        <begin position="21"/>
        <end position="528"/>
    </location>
</feature>
<dbReference type="InterPro" id="IPR010795">
    <property type="entry name" value="Prenylcys_lyase"/>
</dbReference>
<comment type="cofactor">
    <cofactor evidence="1">
        <name>FAD</name>
        <dbReference type="ChEBI" id="CHEBI:57692"/>
    </cofactor>
</comment>
<comment type="similarity">
    <text evidence="2">Belongs to the prenylcysteine oxidase family.</text>
</comment>
<sequence length="528" mass="57513">MKLNLAFTTGAISLLGFGFAQPADENVRQVAIIGAGPAGSSATYFLQQFAAEAGVSINITVFEKTDRIGGRTLTINPFNDPAQRFEQGASIFVKANQILYNAMTEFGLSPTYRDSDPVMGIWDGDQFVFTIDQSAPSWWNTLKVIWKYGLSGPKKAQQATAATVSKFLRLYEPEFFPFESLTERAQDLGLVEETGVTGEQFLQAKEVDARYAHDIIQASTRVNYASNLAHIHGLDTMVSMAAEGALAVIGGNWQIFHEMVQRSGATVALNTTVVAINNASSASPRKPQYTVRITSGSTPSANPTTHPVAFDNVILANPYQFSGISAGEGVFHSPIDEIPYVQLHVTIFTSPYPFSPRFFNLPSSARVPGMVLTTLAQSDTATSGVGGVGKAGFLSLSMLGYAINPQTKRKEYVYKIFSPEAVNAEFLSRLLDKTVPPTFIGSDSPISWYTPHVFNSYPRAYPRVTFQDPIVGAGIYYTSGMESFISTMETNALMGKNVARLLVDKLQETAPAKYRNGLACEDEQRILV</sequence>
<feature type="signal peptide" evidence="8">
    <location>
        <begin position="1"/>
        <end position="20"/>
    </location>
</feature>
<name>A0AAN7CWP6_9PEZI</name>
<dbReference type="Pfam" id="PF07156">
    <property type="entry name" value="Prenylcys_lyase"/>
    <property type="match status" value="1"/>
</dbReference>
<dbReference type="Pfam" id="PF13450">
    <property type="entry name" value="NAD_binding_8"/>
    <property type="match status" value="1"/>
</dbReference>
<evidence type="ECO:0000256" key="2">
    <source>
        <dbReference type="ARBA" id="ARBA00009967"/>
    </source>
</evidence>
<dbReference type="AlphaFoldDB" id="A0AAN7CWP6"/>
<evidence type="ECO:0000256" key="8">
    <source>
        <dbReference type="SAM" id="SignalP"/>
    </source>
</evidence>
<feature type="domain" description="Prenylcysteine lyase" evidence="9">
    <location>
        <begin position="132"/>
        <end position="509"/>
    </location>
</feature>
<keyword evidence="3" id="KW-0285">Flavoprotein</keyword>
<dbReference type="Proteomes" id="UP001303647">
    <property type="component" value="Unassembled WGS sequence"/>
</dbReference>
<dbReference type="GO" id="GO:0001735">
    <property type="term" value="F:prenylcysteine oxidase activity"/>
    <property type="evidence" value="ECO:0007669"/>
    <property type="project" value="InterPro"/>
</dbReference>
<dbReference type="PANTHER" id="PTHR15944">
    <property type="entry name" value="FARNESYLCYSTEINE LYASE"/>
    <property type="match status" value="1"/>
</dbReference>
<evidence type="ECO:0000256" key="5">
    <source>
        <dbReference type="ARBA" id="ARBA00022827"/>
    </source>
</evidence>
<evidence type="ECO:0000313" key="10">
    <source>
        <dbReference type="EMBL" id="KAK4249340.1"/>
    </source>
</evidence>
<gene>
    <name evidence="10" type="ORF">C7999DRAFT_30228</name>
</gene>
<evidence type="ECO:0000259" key="9">
    <source>
        <dbReference type="Pfam" id="PF07156"/>
    </source>
</evidence>
<evidence type="ECO:0000256" key="3">
    <source>
        <dbReference type="ARBA" id="ARBA00022630"/>
    </source>
</evidence>
<dbReference type="GO" id="GO:0030327">
    <property type="term" value="P:prenylated protein catabolic process"/>
    <property type="evidence" value="ECO:0007669"/>
    <property type="project" value="TreeGrafter"/>
</dbReference>
<dbReference type="EMBL" id="MU857625">
    <property type="protein sequence ID" value="KAK4249340.1"/>
    <property type="molecule type" value="Genomic_DNA"/>
</dbReference>
<evidence type="ECO:0000256" key="4">
    <source>
        <dbReference type="ARBA" id="ARBA00022729"/>
    </source>
</evidence>
<accession>A0AAN7CWP6</accession>
<keyword evidence="7" id="KW-0325">Glycoprotein</keyword>
<keyword evidence="5" id="KW-0274">FAD</keyword>
<dbReference type="PANTHER" id="PTHR15944:SF0">
    <property type="entry name" value="PRENYLCYSTEINE LYASE DOMAIN-CONTAINING PROTEIN"/>
    <property type="match status" value="1"/>
</dbReference>
<dbReference type="GO" id="GO:0030328">
    <property type="term" value="P:prenylcysteine catabolic process"/>
    <property type="evidence" value="ECO:0007669"/>
    <property type="project" value="InterPro"/>
</dbReference>
<dbReference type="InterPro" id="IPR036188">
    <property type="entry name" value="FAD/NAD-bd_sf"/>
</dbReference>
<reference evidence="10" key="2">
    <citation type="submission" date="2023-05" db="EMBL/GenBank/DDBJ databases">
        <authorList>
            <consortium name="Lawrence Berkeley National Laboratory"/>
            <person name="Steindorff A."/>
            <person name="Hensen N."/>
            <person name="Bonometti L."/>
            <person name="Westerberg I."/>
            <person name="Brannstrom I.O."/>
            <person name="Guillou S."/>
            <person name="Cros-Aarteil S."/>
            <person name="Calhoun S."/>
            <person name="Haridas S."/>
            <person name="Kuo A."/>
            <person name="Mondo S."/>
            <person name="Pangilinan J."/>
            <person name="Riley R."/>
            <person name="Labutti K."/>
            <person name="Andreopoulos B."/>
            <person name="Lipzen A."/>
            <person name="Chen C."/>
            <person name="Yanf M."/>
            <person name="Daum C."/>
            <person name="Ng V."/>
            <person name="Clum A."/>
            <person name="Ohm R."/>
            <person name="Martin F."/>
            <person name="Silar P."/>
            <person name="Natvig D."/>
            <person name="Lalanne C."/>
            <person name="Gautier V."/>
            <person name="Ament-Velasquez S.L."/>
            <person name="Kruys A."/>
            <person name="Hutchinson M.I."/>
            <person name="Powell A.J."/>
            <person name="Barry K."/>
            <person name="Miller A.N."/>
            <person name="Grigoriev I.V."/>
            <person name="Debuchy R."/>
            <person name="Gladieux P."/>
            <person name="Thoren M.H."/>
            <person name="Johannesson H."/>
        </authorList>
    </citation>
    <scope>NUCLEOTIDE SEQUENCE</scope>
    <source>
        <strain evidence="10">CBS 359.72</strain>
    </source>
</reference>
<protein>
    <recommendedName>
        <fullName evidence="9">Prenylcysteine lyase domain-containing protein</fullName>
    </recommendedName>
</protein>